<dbReference type="GO" id="GO:0000166">
    <property type="term" value="F:nucleotide binding"/>
    <property type="evidence" value="ECO:0007669"/>
    <property type="project" value="InterPro"/>
</dbReference>
<organism evidence="2 3">
    <name type="scientific">Cohnella herbarum</name>
    <dbReference type="NCBI Taxonomy" id="2728023"/>
    <lineage>
        <taxon>Bacteria</taxon>
        <taxon>Bacillati</taxon>
        <taxon>Bacillota</taxon>
        <taxon>Bacilli</taxon>
        <taxon>Bacillales</taxon>
        <taxon>Paenibacillaceae</taxon>
        <taxon>Cohnella</taxon>
    </lineage>
</organism>
<accession>A0A7Z2VIW6</accession>
<proteinExistence type="predicted"/>
<dbReference type="Proteomes" id="UP000502248">
    <property type="component" value="Chromosome"/>
</dbReference>
<reference evidence="2 3" key="1">
    <citation type="submission" date="2020-04" db="EMBL/GenBank/DDBJ databases">
        <title>Genome sequencing of novel species.</title>
        <authorList>
            <person name="Heo J."/>
            <person name="Kim S.-J."/>
            <person name="Kim J.-S."/>
            <person name="Hong S.-B."/>
            <person name="Kwon S.-W."/>
        </authorList>
    </citation>
    <scope>NUCLEOTIDE SEQUENCE [LARGE SCALE GENOMIC DNA]</scope>
    <source>
        <strain evidence="2 3">MFER-1</strain>
    </source>
</reference>
<protein>
    <recommendedName>
        <fullName evidence="1">Gfo/Idh/MocA-like oxidoreductase N-terminal domain-containing protein</fullName>
    </recommendedName>
</protein>
<keyword evidence="3" id="KW-1185">Reference proteome</keyword>
<dbReference type="EMBL" id="CP051680">
    <property type="protein sequence ID" value="QJD83877.1"/>
    <property type="molecule type" value="Genomic_DNA"/>
</dbReference>
<dbReference type="AlphaFoldDB" id="A0A7Z2VIW6"/>
<evidence type="ECO:0000313" key="2">
    <source>
        <dbReference type="EMBL" id="QJD83877.1"/>
    </source>
</evidence>
<gene>
    <name evidence="2" type="ORF">HH215_12250</name>
</gene>
<sequence>MTRNDNIGMGFIGAGTMGTIHMETFLRMPGVELAAVADVSAARAEQVAAPTRFTLSGDRRSRYNDRPGLERKPKSTFFSADNVKTFLRKEINVNSTREVMSRLSV</sequence>
<dbReference type="InterPro" id="IPR036291">
    <property type="entry name" value="NAD(P)-bd_dom_sf"/>
</dbReference>
<dbReference type="RefSeq" id="WP_169280164.1">
    <property type="nucleotide sequence ID" value="NZ_CP051680.1"/>
</dbReference>
<name>A0A7Z2VIW6_9BACL</name>
<dbReference type="KEGG" id="cheb:HH215_12250"/>
<dbReference type="SUPFAM" id="SSF51735">
    <property type="entry name" value="NAD(P)-binding Rossmann-fold domains"/>
    <property type="match status" value="1"/>
</dbReference>
<dbReference type="Pfam" id="PF01408">
    <property type="entry name" value="GFO_IDH_MocA"/>
    <property type="match status" value="1"/>
</dbReference>
<evidence type="ECO:0000259" key="1">
    <source>
        <dbReference type="Pfam" id="PF01408"/>
    </source>
</evidence>
<feature type="domain" description="Gfo/Idh/MocA-like oxidoreductase N-terminal" evidence="1">
    <location>
        <begin position="8"/>
        <end position="52"/>
    </location>
</feature>
<evidence type="ECO:0000313" key="3">
    <source>
        <dbReference type="Proteomes" id="UP000502248"/>
    </source>
</evidence>
<dbReference type="InterPro" id="IPR000683">
    <property type="entry name" value="Gfo/Idh/MocA-like_OxRdtase_N"/>
</dbReference>
<dbReference type="Gene3D" id="3.40.50.720">
    <property type="entry name" value="NAD(P)-binding Rossmann-like Domain"/>
    <property type="match status" value="1"/>
</dbReference>